<dbReference type="InterPro" id="IPR015424">
    <property type="entry name" value="PyrdxlP-dep_Trfase"/>
</dbReference>
<dbReference type="Gene3D" id="3.40.640.10">
    <property type="entry name" value="Type I PLP-dependent aspartate aminotransferase-like (Major domain)"/>
    <property type="match status" value="1"/>
</dbReference>
<reference evidence="5" key="2">
    <citation type="submission" date="2020-09" db="EMBL/GenBank/DDBJ databases">
        <authorList>
            <person name="Sun Q."/>
            <person name="Zhou Y."/>
        </authorList>
    </citation>
    <scope>NUCLEOTIDE SEQUENCE</scope>
    <source>
        <strain evidence="5">CGMCC 1.15725</strain>
    </source>
</reference>
<dbReference type="InterPro" id="IPR015422">
    <property type="entry name" value="PyrdxlP-dep_Trfase_small"/>
</dbReference>
<reference evidence="5" key="1">
    <citation type="journal article" date="2014" name="Int. J. Syst. Evol. Microbiol.">
        <title>Complete genome sequence of Corynebacterium casei LMG S-19264T (=DSM 44701T), isolated from a smear-ripened cheese.</title>
        <authorList>
            <consortium name="US DOE Joint Genome Institute (JGI-PGF)"/>
            <person name="Walter F."/>
            <person name="Albersmeier A."/>
            <person name="Kalinowski J."/>
            <person name="Ruckert C."/>
        </authorList>
    </citation>
    <scope>NUCLEOTIDE SEQUENCE</scope>
    <source>
        <strain evidence="5">CGMCC 1.15725</strain>
    </source>
</reference>
<dbReference type="Pfam" id="PF01041">
    <property type="entry name" value="DegT_DnrJ_EryC1"/>
    <property type="match status" value="1"/>
</dbReference>
<evidence type="ECO:0000256" key="1">
    <source>
        <dbReference type="ARBA" id="ARBA00001933"/>
    </source>
</evidence>
<dbReference type="PANTHER" id="PTHR30244:SF34">
    <property type="entry name" value="DTDP-4-AMINO-4,6-DIDEOXYGALACTOSE TRANSAMINASE"/>
    <property type="match status" value="1"/>
</dbReference>
<evidence type="ECO:0000256" key="3">
    <source>
        <dbReference type="ARBA" id="ARBA00037999"/>
    </source>
</evidence>
<dbReference type="CDD" id="cd00616">
    <property type="entry name" value="AHBA_syn"/>
    <property type="match status" value="1"/>
</dbReference>
<dbReference type="Proteomes" id="UP000646365">
    <property type="component" value="Unassembled WGS sequence"/>
</dbReference>
<proteinExistence type="inferred from homology"/>
<dbReference type="PANTHER" id="PTHR30244">
    <property type="entry name" value="TRANSAMINASE"/>
    <property type="match status" value="1"/>
</dbReference>
<dbReference type="Gene3D" id="3.90.1150.10">
    <property type="entry name" value="Aspartate Aminotransferase, domain 1"/>
    <property type="match status" value="1"/>
</dbReference>
<comment type="cofactor">
    <cofactor evidence="1">
        <name>pyridoxal 5'-phosphate</name>
        <dbReference type="ChEBI" id="CHEBI:597326"/>
    </cofactor>
</comment>
<name>A0A8J2YVI3_9PROT</name>
<keyword evidence="6" id="KW-1185">Reference proteome</keyword>
<dbReference type="NCBIfam" id="NF011936">
    <property type="entry name" value="PRK15407.1"/>
    <property type="match status" value="1"/>
</dbReference>
<accession>A0A8J2YVI3</accession>
<evidence type="ECO:0000256" key="2">
    <source>
        <dbReference type="ARBA" id="ARBA00022898"/>
    </source>
</evidence>
<dbReference type="FunFam" id="3.40.640.10:FF:000079">
    <property type="entry name" value="LPS biosynthesis protein"/>
    <property type="match status" value="1"/>
</dbReference>
<dbReference type="AlphaFoldDB" id="A0A8J2YVI3"/>
<dbReference type="EMBL" id="BMJQ01000009">
    <property type="protein sequence ID" value="GGF27456.1"/>
    <property type="molecule type" value="Genomic_DNA"/>
</dbReference>
<keyword evidence="2 4" id="KW-0663">Pyridoxal phosphate</keyword>
<evidence type="ECO:0000313" key="6">
    <source>
        <dbReference type="Proteomes" id="UP000646365"/>
    </source>
</evidence>
<dbReference type="GO" id="GO:0000271">
    <property type="term" value="P:polysaccharide biosynthetic process"/>
    <property type="evidence" value="ECO:0007669"/>
    <property type="project" value="TreeGrafter"/>
</dbReference>
<dbReference type="SUPFAM" id="SSF53383">
    <property type="entry name" value="PLP-dependent transferases"/>
    <property type="match status" value="1"/>
</dbReference>
<dbReference type="GO" id="GO:0008483">
    <property type="term" value="F:transaminase activity"/>
    <property type="evidence" value="ECO:0007669"/>
    <property type="project" value="TreeGrafter"/>
</dbReference>
<dbReference type="PIRSF" id="PIRSF000390">
    <property type="entry name" value="PLP_StrS"/>
    <property type="match status" value="1"/>
</dbReference>
<dbReference type="InterPro" id="IPR015421">
    <property type="entry name" value="PyrdxlP-dep_Trfase_major"/>
</dbReference>
<organism evidence="5 6">
    <name type="scientific">Aliidongia dinghuensis</name>
    <dbReference type="NCBI Taxonomy" id="1867774"/>
    <lineage>
        <taxon>Bacteria</taxon>
        <taxon>Pseudomonadati</taxon>
        <taxon>Pseudomonadota</taxon>
        <taxon>Alphaproteobacteria</taxon>
        <taxon>Rhodospirillales</taxon>
        <taxon>Dongiaceae</taxon>
        <taxon>Aliidongia</taxon>
    </lineage>
</organism>
<comment type="caution">
    <text evidence="5">The sequence shown here is derived from an EMBL/GenBank/DDBJ whole genome shotgun (WGS) entry which is preliminary data.</text>
</comment>
<gene>
    <name evidence="5" type="primary">rfbH</name>
    <name evidence="5" type="ORF">GCM10011611_36840</name>
</gene>
<dbReference type="GO" id="GO:0030170">
    <property type="term" value="F:pyridoxal phosphate binding"/>
    <property type="evidence" value="ECO:0007669"/>
    <property type="project" value="TreeGrafter"/>
</dbReference>
<dbReference type="InterPro" id="IPR000653">
    <property type="entry name" value="DegT/StrS_aminotransferase"/>
</dbReference>
<sequence>MTMTENTADRAATLREQILTLAEEYHALVHGPRPFVPEQSAVPVSGKVMSPADMRNLVDASLDMWLTAGRFSEAFEPRFASFFGRQHALLVNSGSSANLLAVSALTSPLLKDRRLKPGDEVITVAAGFPTTLNPIIQNGLIPVFIDVDVPTYNADVSMLEEAWSDRTRAVIFAHTLGNPFDLAAVKTFCDQHGLWLIEDCCDALGATYDGKPVGTFGHIATCSFYPAHHITMGEGGAVLTDRALLRRILESMRDWGRDCWCAPGKDNTCNKRFDWQLGKLPEGYDHKYTYSHIGYNLKVSDMQAAVGLSQLDRAPDFIAARRRNFTLLSEGLADLQDSLILPQATPNSDPSWFGFPIAVGEGAKVTREQIVRSLEAKKIGTRLLFAGNLLRQPAYEKLHCRVIGNLERSDFVMNQVFWVGVFPGLDLPRIEYIIEKLHAAVRRA</sequence>
<comment type="similarity">
    <text evidence="3 4">Belongs to the DegT/DnrJ/EryC1 family.</text>
</comment>
<evidence type="ECO:0000313" key="5">
    <source>
        <dbReference type="EMBL" id="GGF27456.1"/>
    </source>
</evidence>
<evidence type="ECO:0000256" key="4">
    <source>
        <dbReference type="RuleBase" id="RU004508"/>
    </source>
</evidence>
<protein>
    <submittedName>
        <fullName evidence="5">LPS biosynthesis protein</fullName>
    </submittedName>
</protein>